<dbReference type="Proteomes" id="UP000027238">
    <property type="component" value="Unassembled WGS sequence"/>
</dbReference>
<dbReference type="SUPFAM" id="SSF52540">
    <property type="entry name" value="P-loop containing nucleoside triphosphate hydrolases"/>
    <property type="match status" value="1"/>
</dbReference>
<dbReference type="GO" id="GO:0016020">
    <property type="term" value="C:membrane"/>
    <property type="evidence" value="ECO:0007669"/>
    <property type="project" value="TreeGrafter"/>
</dbReference>
<dbReference type="GO" id="GO:0000266">
    <property type="term" value="P:mitochondrial fission"/>
    <property type="evidence" value="ECO:0007669"/>
    <property type="project" value="TreeGrafter"/>
</dbReference>
<reference evidence="2" key="1">
    <citation type="journal article" date="2014" name="Genome Announc.">
        <title>Draft genome sequence of Colletotrichum sublineola, a destructive pathogen of cultivated sorghum.</title>
        <authorList>
            <person name="Baroncelli R."/>
            <person name="Sanz-Martin J.M."/>
            <person name="Rech G.E."/>
            <person name="Sukno S.A."/>
            <person name="Thon M.R."/>
        </authorList>
    </citation>
    <scope>NUCLEOTIDE SEQUENCE [LARGE SCALE GENOMIC DNA]</scope>
    <source>
        <strain evidence="2">TX430BB</strain>
    </source>
</reference>
<dbReference type="GO" id="GO:0005739">
    <property type="term" value="C:mitochondrion"/>
    <property type="evidence" value="ECO:0007669"/>
    <property type="project" value="TreeGrafter"/>
</dbReference>
<dbReference type="GO" id="GO:0048312">
    <property type="term" value="P:intracellular distribution of mitochondria"/>
    <property type="evidence" value="ECO:0007669"/>
    <property type="project" value="TreeGrafter"/>
</dbReference>
<dbReference type="InterPro" id="IPR027417">
    <property type="entry name" value="P-loop_NTPase"/>
</dbReference>
<evidence type="ECO:0000313" key="1">
    <source>
        <dbReference type="EMBL" id="KDN72069.1"/>
    </source>
</evidence>
<dbReference type="EMBL" id="JMSE01000062">
    <property type="protein sequence ID" value="KDN72069.1"/>
    <property type="molecule type" value="Genomic_DNA"/>
</dbReference>
<dbReference type="OrthoDB" id="415706at2759"/>
<dbReference type="PANTHER" id="PTHR11566">
    <property type="entry name" value="DYNAMIN"/>
    <property type="match status" value="1"/>
</dbReference>
<dbReference type="eggNOG" id="KOG0446">
    <property type="taxonomic scope" value="Eukaryota"/>
</dbReference>
<evidence type="ECO:0000313" key="2">
    <source>
        <dbReference type="Proteomes" id="UP000027238"/>
    </source>
</evidence>
<dbReference type="PRINTS" id="PR00195">
    <property type="entry name" value="DYNAMIN"/>
</dbReference>
<accession>A0A066XWI3</accession>
<proteinExistence type="predicted"/>
<dbReference type="GO" id="GO:0008017">
    <property type="term" value="F:microtubule binding"/>
    <property type="evidence" value="ECO:0007669"/>
    <property type="project" value="TreeGrafter"/>
</dbReference>
<dbReference type="Gene3D" id="3.40.50.300">
    <property type="entry name" value="P-loop containing nucleotide triphosphate hydrolases"/>
    <property type="match status" value="1"/>
</dbReference>
<gene>
    <name evidence="1" type="ORF">CSUB01_12346</name>
</gene>
<keyword evidence="2" id="KW-1185">Reference proteome</keyword>
<dbReference type="AlphaFoldDB" id="A0A066XWI3"/>
<dbReference type="GO" id="GO:0005874">
    <property type="term" value="C:microtubule"/>
    <property type="evidence" value="ECO:0007669"/>
    <property type="project" value="TreeGrafter"/>
</dbReference>
<name>A0A066XWI3_COLSU</name>
<dbReference type="PANTHER" id="PTHR11566:SF215">
    <property type="entry name" value="DYNAMIN GTPASE"/>
    <property type="match status" value="1"/>
</dbReference>
<dbReference type="InterPro" id="IPR022812">
    <property type="entry name" value="Dynamin"/>
</dbReference>
<dbReference type="STRING" id="1173701.A0A066XWI3"/>
<comment type="caution">
    <text evidence="1">The sequence shown here is derived from an EMBL/GenBank/DDBJ whole genome shotgun (WGS) entry which is preliminary data.</text>
</comment>
<dbReference type="HOGENOM" id="CLU_2249979_0_0_1"/>
<organism evidence="1 2">
    <name type="scientific">Colletotrichum sublineola</name>
    <name type="common">Sorghum anthracnose fungus</name>
    <dbReference type="NCBI Taxonomy" id="1173701"/>
    <lineage>
        <taxon>Eukaryota</taxon>
        <taxon>Fungi</taxon>
        <taxon>Dikarya</taxon>
        <taxon>Ascomycota</taxon>
        <taxon>Pezizomycotina</taxon>
        <taxon>Sordariomycetes</taxon>
        <taxon>Hypocreomycetidae</taxon>
        <taxon>Glomerellales</taxon>
        <taxon>Glomerellaceae</taxon>
        <taxon>Colletotrichum</taxon>
        <taxon>Colletotrichum graminicola species complex</taxon>
    </lineage>
</organism>
<protein>
    <submittedName>
        <fullName evidence="1">Putative dynamin family protein</fullName>
    </submittedName>
</protein>
<dbReference type="GO" id="GO:0006897">
    <property type="term" value="P:endocytosis"/>
    <property type="evidence" value="ECO:0007669"/>
    <property type="project" value="TreeGrafter"/>
</dbReference>
<dbReference type="GO" id="GO:0003924">
    <property type="term" value="F:GTPase activity"/>
    <property type="evidence" value="ECO:0007669"/>
    <property type="project" value="TreeGrafter"/>
</dbReference>
<dbReference type="GO" id="GO:0016559">
    <property type="term" value="P:peroxisome fission"/>
    <property type="evidence" value="ECO:0007669"/>
    <property type="project" value="TreeGrafter"/>
</dbReference>
<sequence length="104" mass="11402">MYGTAVVECYQYSDINVDVATQEILNLAEEADPAGDRILGILTKAHLVTGRTGRLAVVNLVEGNRKPLKLGYHVITNRGGDDHGEVDNAFAALQEREVIFQEHP</sequence>